<comment type="caution">
    <text evidence="10">The sequence shown here is derived from an EMBL/GenBank/DDBJ whole genome shotgun (WGS) entry which is preliminary data.</text>
</comment>
<comment type="similarity">
    <text evidence="2">Belongs to the MSOX/MTOX family.</text>
</comment>
<keyword evidence="6" id="KW-0539">Nucleus</keyword>
<dbReference type="GO" id="GO:0003677">
    <property type="term" value="F:DNA binding"/>
    <property type="evidence" value="ECO:0007669"/>
    <property type="project" value="InterPro"/>
</dbReference>
<evidence type="ECO:0000256" key="1">
    <source>
        <dbReference type="ARBA" id="ARBA00001974"/>
    </source>
</evidence>
<dbReference type="Pfam" id="PF01266">
    <property type="entry name" value="DAO"/>
    <property type="match status" value="1"/>
</dbReference>
<evidence type="ECO:0000256" key="7">
    <source>
        <dbReference type="SAM" id="MobiDB-lite"/>
    </source>
</evidence>
<dbReference type="Pfam" id="PF04082">
    <property type="entry name" value="Fungal_trans"/>
    <property type="match status" value="1"/>
</dbReference>
<evidence type="ECO:0000256" key="3">
    <source>
        <dbReference type="ARBA" id="ARBA00022630"/>
    </source>
</evidence>
<dbReference type="PANTHER" id="PTHR10961:SF37">
    <property type="entry name" value="FAD DEPENDENT OXIDOREDUCTASE DOMAIN-CONTAINING PROTEIN"/>
    <property type="match status" value="1"/>
</dbReference>
<feature type="domain" description="FAD dependent oxidoreductase" evidence="8">
    <location>
        <begin position="8"/>
        <end position="395"/>
    </location>
</feature>
<evidence type="ECO:0000256" key="2">
    <source>
        <dbReference type="ARBA" id="ARBA00010989"/>
    </source>
</evidence>
<dbReference type="GO" id="GO:0008115">
    <property type="term" value="F:sarcosine oxidase activity"/>
    <property type="evidence" value="ECO:0007669"/>
    <property type="project" value="TreeGrafter"/>
</dbReference>
<keyword evidence="11" id="KW-1185">Reference proteome</keyword>
<feature type="region of interest" description="Disordered" evidence="7">
    <location>
        <begin position="1055"/>
        <end position="1095"/>
    </location>
</feature>
<feature type="compositionally biased region" description="Low complexity" evidence="7">
    <location>
        <begin position="1073"/>
        <end position="1083"/>
    </location>
</feature>
<dbReference type="GO" id="GO:0006351">
    <property type="term" value="P:DNA-templated transcription"/>
    <property type="evidence" value="ECO:0007669"/>
    <property type="project" value="InterPro"/>
</dbReference>
<dbReference type="Proteomes" id="UP001243330">
    <property type="component" value="Unassembled WGS sequence"/>
</dbReference>
<feature type="compositionally biased region" description="Polar residues" evidence="7">
    <location>
        <begin position="557"/>
        <end position="567"/>
    </location>
</feature>
<dbReference type="SUPFAM" id="SSF51905">
    <property type="entry name" value="FAD/NAD(P)-binding domain"/>
    <property type="match status" value="1"/>
</dbReference>
<feature type="compositionally biased region" description="Polar residues" evidence="7">
    <location>
        <begin position="525"/>
        <end position="550"/>
    </location>
</feature>
<dbReference type="AlphaFoldDB" id="A0AAD9ER44"/>
<evidence type="ECO:0000256" key="4">
    <source>
        <dbReference type="ARBA" id="ARBA00022827"/>
    </source>
</evidence>
<dbReference type="GO" id="GO:0050660">
    <property type="term" value="F:flavin adenine dinucleotide binding"/>
    <property type="evidence" value="ECO:0007669"/>
    <property type="project" value="InterPro"/>
</dbReference>
<feature type="domain" description="Xylanolytic transcriptional activator regulatory" evidence="9">
    <location>
        <begin position="581"/>
        <end position="711"/>
    </location>
</feature>
<dbReference type="Gene3D" id="3.30.9.10">
    <property type="entry name" value="D-Amino Acid Oxidase, subunit A, domain 2"/>
    <property type="match status" value="1"/>
</dbReference>
<protein>
    <submittedName>
        <fullName evidence="10">C6 transcription factor</fullName>
    </submittedName>
</protein>
<dbReference type="InterPro" id="IPR007219">
    <property type="entry name" value="XnlR_reg_dom"/>
</dbReference>
<dbReference type="InterPro" id="IPR006076">
    <property type="entry name" value="FAD-dep_OxRdtase"/>
</dbReference>
<dbReference type="InterPro" id="IPR036188">
    <property type="entry name" value="FAD/NAD-bd_sf"/>
</dbReference>
<dbReference type="GO" id="GO:0008270">
    <property type="term" value="F:zinc ion binding"/>
    <property type="evidence" value="ECO:0007669"/>
    <property type="project" value="InterPro"/>
</dbReference>
<comment type="cofactor">
    <cofactor evidence="1">
        <name>FAD</name>
        <dbReference type="ChEBI" id="CHEBI:57692"/>
    </cofactor>
</comment>
<feature type="region of interest" description="Disordered" evidence="7">
    <location>
        <begin position="741"/>
        <end position="762"/>
    </location>
</feature>
<dbReference type="GO" id="GO:0051698">
    <property type="term" value="F:saccharopine oxidase activity"/>
    <property type="evidence" value="ECO:0007669"/>
    <property type="project" value="TreeGrafter"/>
</dbReference>
<sequence>MSSDKPSYLIVGAGVFGVSTAYHLIQKYPDASVTLVDRDAFDADERVAASWDWNKVVRADYDDFVYCKLALEAQDIFKHDPLWKPYFHQTGVYWICRSDYAQNVISHHHKLGRKDDIIALPIAEAKKLYGGLFEDADYTGAKEVLVNRASGWAAAGDALRAVTRKSIELGVKYVVAETASLNFDSKGTCTGLTTADGQSLSASRVILCTGAYTAKLLELSAAKSGNAALSSGDRILAAGITTGMAQLEEEEYKKYKDMPVGFQGYTAVHGKPFIGSIPPTADRELKWWGAKIFSNTREVLPGRKVSAPPPAKDYAQWKVSRQLKQDIIDQRNLWYGKKSEGWNMTKHRICWDAFTTSSDFIISPHSGAKGLYVATCGSFHGYKFFPVLGKYVTQMLEGTLEPELEGRWAWDRERPDSSDNCEYPNSEMNDLLDTCRYAAARGGHQFHQFSGETTLTPCLPHLQVCYHDCVPFWAYRTGGPALIRLMQTEEDAMSRGEAGMLKLRPASAVMLLSRDEAVPERAIGTMNQRPRQRQQSLEAVTDTSEKSYSATPPGRKQSVSYPSDNSSTAVVFDPDDMETGLDLYFKYCHRQPIWCFEREEVGDYRTLPEDLASSILALTSRFSDKRDHLQLYSNNAKTLIMLRIANGTVDLTTIESLCLLSYSSFIDGNVHLGQFHLGLSLQLCRSAMLDIESVYLLDDPTTDRKKRLFWSLQLLEQSYGRQDGLLSVPTDIWRPAYSTGGVNHTDGETKAPPLPRDNLGTSTPSEPGIWNTSVRLGWVWSQVRKYVSDCSHNILKEPWRHDSMYAKVLSDFMETENRIPMCHRYDSVKFYERKIDELKVNRDYWACWLKEQFTYHAIPTVLNHPFLYIVGAQHNPNLGIPNTFWRRSSEQALLHATWIVRMIDMVVDKQVPLVDPFFGHVAAIAATVHLYYCCAAAARLKHKSNTDFAKCRRFLKSFIPCSAACDALDRNLDRMTRIAAGSEGMDVEDWMPSKIYLSVPLMWEILQFNSTTDSQEIPTAGLLDASLTPALPPVDTSENSTLEIIVATSPEITINTADGGQEAPTLSYKPSDNNNKFNNNKHNLSSANSSSRQNVFDTPSVEQIDSLTFNTTPWLYADSSQLINIGELPDLQSEPGNAWWEGDNFNNIMFNQF</sequence>
<organism evidence="10 11">
    <name type="scientific">Colletotrichum chrysophilum</name>
    <dbReference type="NCBI Taxonomy" id="1836956"/>
    <lineage>
        <taxon>Eukaryota</taxon>
        <taxon>Fungi</taxon>
        <taxon>Dikarya</taxon>
        <taxon>Ascomycota</taxon>
        <taxon>Pezizomycotina</taxon>
        <taxon>Sordariomycetes</taxon>
        <taxon>Hypocreomycetidae</taxon>
        <taxon>Glomerellales</taxon>
        <taxon>Glomerellaceae</taxon>
        <taxon>Colletotrichum</taxon>
        <taxon>Colletotrichum gloeosporioides species complex</taxon>
    </lineage>
</organism>
<evidence type="ECO:0000259" key="8">
    <source>
        <dbReference type="Pfam" id="PF01266"/>
    </source>
</evidence>
<feature type="region of interest" description="Disordered" evidence="7">
    <location>
        <begin position="523"/>
        <end position="567"/>
    </location>
</feature>
<evidence type="ECO:0000256" key="5">
    <source>
        <dbReference type="ARBA" id="ARBA00023002"/>
    </source>
</evidence>
<keyword evidence="3" id="KW-0285">Flavoprotein</keyword>
<dbReference type="EMBL" id="JAQOWY010000051">
    <property type="protein sequence ID" value="KAK1853621.1"/>
    <property type="molecule type" value="Genomic_DNA"/>
</dbReference>
<keyword evidence="5" id="KW-0560">Oxidoreductase</keyword>
<dbReference type="PANTHER" id="PTHR10961">
    <property type="entry name" value="PEROXISOMAL SARCOSINE OXIDASE"/>
    <property type="match status" value="1"/>
</dbReference>
<accession>A0AAD9ER44</accession>
<feature type="compositionally biased region" description="Polar residues" evidence="7">
    <location>
        <begin position="1084"/>
        <end position="1095"/>
    </location>
</feature>
<keyword evidence="4" id="KW-0274">FAD</keyword>
<evidence type="ECO:0000313" key="10">
    <source>
        <dbReference type="EMBL" id="KAK1853621.1"/>
    </source>
</evidence>
<gene>
    <name evidence="10" type="ORF">CCHR01_03722</name>
</gene>
<evidence type="ECO:0000256" key="6">
    <source>
        <dbReference type="ARBA" id="ARBA00023242"/>
    </source>
</evidence>
<dbReference type="Gene3D" id="3.50.50.60">
    <property type="entry name" value="FAD/NAD(P)-binding domain"/>
    <property type="match status" value="1"/>
</dbReference>
<dbReference type="CDD" id="cd12148">
    <property type="entry name" value="fungal_TF_MHR"/>
    <property type="match status" value="1"/>
</dbReference>
<evidence type="ECO:0000313" key="11">
    <source>
        <dbReference type="Proteomes" id="UP001243330"/>
    </source>
</evidence>
<proteinExistence type="inferred from homology"/>
<reference evidence="10" key="1">
    <citation type="submission" date="2023-01" db="EMBL/GenBank/DDBJ databases">
        <title>Colletotrichum chrysophilum M932 genome sequence.</title>
        <authorList>
            <person name="Baroncelli R."/>
        </authorList>
    </citation>
    <scope>NUCLEOTIDE SEQUENCE</scope>
    <source>
        <strain evidence="10">M932</strain>
    </source>
</reference>
<name>A0AAD9ER44_9PEZI</name>
<evidence type="ECO:0000259" key="9">
    <source>
        <dbReference type="Pfam" id="PF04082"/>
    </source>
</evidence>
<dbReference type="InterPro" id="IPR045170">
    <property type="entry name" value="MTOX"/>
</dbReference>